<dbReference type="RefSeq" id="WP_223099577.1">
    <property type="nucleotide sequence ID" value="NZ_CP061913.1"/>
</dbReference>
<dbReference type="Proteomes" id="UP001589608">
    <property type="component" value="Unassembled WGS sequence"/>
</dbReference>
<protein>
    <recommendedName>
        <fullName evidence="3">Secreted protein</fullName>
    </recommendedName>
</protein>
<gene>
    <name evidence="1" type="ORF">ACFFTR_08380</name>
</gene>
<evidence type="ECO:0000313" key="1">
    <source>
        <dbReference type="EMBL" id="MFB9443098.1"/>
    </source>
</evidence>
<name>A0ABV5M2N2_9ACTN</name>
<comment type="caution">
    <text evidence="1">The sequence shown here is derived from an EMBL/GenBank/DDBJ whole genome shotgun (WGS) entry which is preliminary data.</text>
</comment>
<dbReference type="EMBL" id="JBHMCA010000019">
    <property type="protein sequence ID" value="MFB9443098.1"/>
    <property type="molecule type" value="Genomic_DNA"/>
</dbReference>
<evidence type="ECO:0000313" key="2">
    <source>
        <dbReference type="Proteomes" id="UP001589608"/>
    </source>
</evidence>
<accession>A0ABV5M2N2</accession>
<sequence>MATVVGAVAVVPPVVPAPSTPAASAAARTLAQMRPIPSMCQWAASTLRGTGSASPLLRQPAAAGAGPLAAVSLQLPAGGPVLGGEPVWLRPGRYTYFVVRYLQYDQHPWRNRSTGPWYYPLQQSDVATWQAADGATVRHLTYRWNLDDPHVYRGWSADPAVRRPPPDRTDPLWIAANGWSTDPAELAEQVAMWDPDDRRLTYLLQGIESRYRRLLPTITQHAAALAVLCTTPGLHLDGPAVDQAGRPGIAVSGDHHYDSDSVDRAVLILDPNTWRPQALTVTRSGSTVPWATDRSYLLLDAGYRIVT</sequence>
<proteinExistence type="predicted"/>
<organism evidence="1 2">
    <name type="scientific">Dactylosporangium vinaceum</name>
    <dbReference type="NCBI Taxonomy" id="53362"/>
    <lineage>
        <taxon>Bacteria</taxon>
        <taxon>Bacillati</taxon>
        <taxon>Actinomycetota</taxon>
        <taxon>Actinomycetes</taxon>
        <taxon>Micromonosporales</taxon>
        <taxon>Micromonosporaceae</taxon>
        <taxon>Dactylosporangium</taxon>
    </lineage>
</organism>
<evidence type="ECO:0008006" key="3">
    <source>
        <dbReference type="Google" id="ProtNLM"/>
    </source>
</evidence>
<keyword evidence="2" id="KW-1185">Reference proteome</keyword>
<reference evidence="1 2" key="1">
    <citation type="submission" date="2024-09" db="EMBL/GenBank/DDBJ databases">
        <authorList>
            <person name="Sun Q."/>
            <person name="Mori K."/>
        </authorList>
    </citation>
    <scope>NUCLEOTIDE SEQUENCE [LARGE SCALE GENOMIC DNA]</scope>
    <source>
        <strain evidence="1 2">JCM 3307</strain>
    </source>
</reference>